<proteinExistence type="inferred from homology"/>
<gene>
    <name evidence="2" type="ORF">DZC52_02915</name>
</gene>
<dbReference type="AlphaFoldDB" id="A0A3E1KBU0"/>
<dbReference type="RefSeq" id="WP_116649617.1">
    <property type="nucleotide sequence ID" value="NZ_QUZK01000014.1"/>
</dbReference>
<name>A0A3E1KBU0_9GAMM</name>
<sequence>MKTAVITGANRGIGLELARQLVDRGYRVIAVCRKASPALKALEVQVEEGIDITDRDSLRELADRLSGRRIDLLVNNAGVLIPSTLENIEDELDNWRAQYEVNALAPLRVTHALINHLINGGKVVIISSRVGSIADNGSGGAWGYRLSKAAANMAGMNLAHELKDREIAVGLLHPGFVRTDMTGGRGDVEPAEAAAGLVERIDELSMETTGSFRHANGETLPW</sequence>
<organism evidence="2 3">
    <name type="scientific">Wenzhouxiangella sediminis</name>
    <dbReference type="NCBI Taxonomy" id="1792836"/>
    <lineage>
        <taxon>Bacteria</taxon>
        <taxon>Pseudomonadati</taxon>
        <taxon>Pseudomonadota</taxon>
        <taxon>Gammaproteobacteria</taxon>
        <taxon>Chromatiales</taxon>
        <taxon>Wenzhouxiangellaceae</taxon>
        <taxon>Wenzhouxiangella</taxon>
    </lineage>
</organism>
<dbReference type="InterPro" id="IPR036291">
    <property type="entry name" value="NAD(P)-bd_dom_sf"/>
</dbReference>
<accession>A0A3E1KBU0</accession>
<evidence type="ECO:0000256" key="1">
    <source>
        <dbReference type="RuleBase" id="RU000363"/>
    </source>
</evidence>
<dbReference type="OrthoDB" id="5786478at2"/>
<dbReference type="Proteomes" id="UP000260351">
    <property type="component" value="Unassembled WGS sequence"/>
</dbReference>
<dbReference type="PANTHER" id="PTHR45458:SF1">
    <property type="entry name" value="SHORT CHAIN DEHYDROGENASE"/>
    <property type="match status" value="1"/>
</dbReference>
<dbReference type="EMBL" id="QUZK01000014">
    <property type="protein sequence ID" value="RFF31959.1"/>
    <property type="molecule type" value="Genomic_DNA"/>
</dbReference>
<dbReference type="PANTHER" id="PTHR45458">
    <property type="entry name" value="SHORT-CHAIN DEHYDROGENASE/REDUCTASE SDR"/>
    <property type="match status" value="1"/>
</dbReference>
<dbReference type="Gene3D" id="3.40.50.720">
    <property type="entry name" value="NAD(P)-binding Rossmann-like Domain"/>
    <property type="match status" value="1"/>
</dbReference>
<protein>
    <submittedName>
        <fullName evidence="2">SDR family oxidoreductase</fullName>
    </submittedName>
</protein>
<keyword evidence="3" id="KW-1185">Reference proteome</keyword>
<comment type="similarity">
    <text evidence="1">Belongs to the short-chain dehydrogenases/reductases (SDR) family.</text>
</comment>
<dbReference type="InterPro" id="IPR002347">
    <property type="entry name" value="SDR_fam"/>
</dbReference>
<evidence type="ECO:0000313" key="2">
    <source>
        <dbReference type="EMBL" id="RFF31959.1"/>
    </source>
</evidence>
<dbReference type="InterPro" id="IPR052184">
    <property type="entry name" value="SDR_enzymes"/>
</dbReference>
<dbReference type="CDD" id="cd05325">
    <property type="entry name" value="carb_red_sniffer_like_SDR_c"/>
    <property type="match status" value="1"/>
</dbReference>
<dbReference type="PRINTS" id="PR00080">
    <property type="entry name" value="SDRFAMILY"/>
</dbReference>
<dbReference type="PRINTS" id="PR00081">
    <property type="entry name" value="GDHRDH"/>
</dbReference>
<evidence type="ECO:0000313" key="3">
    <source>
        <dbReference type="Proteomes" id="UP000260351"/>
    </source>
</evidence>
<dbReference type="SUPFAM" id="SSF51735">
    <property type="entry name" value="NAD(P)-binding Rossmann-fold domains"/>
    <property type="match status" value="1"/>
</dbReference>
<reference evidence="2 3" key="1">
    <citation type="submission" date="2018-08" db="EMBL/GenBank/DDBJ databases">
        <title>Wenzhouxiangella salilacus sp. nov., a novel bacterium isolated from a saline lake in Xinjiang Province, China.</title>
        <authorList>
            <person name="Han S."/>
        </authorList>
    </citation>
    <scope>NUCLEOTIDE SEQUENCE [LARGE SCALE GENOMIC DNA]</scope>
    <source>
        <strain evidence="2 3">XDB06</strain>
    </source>
</reference>
<dbReference type="GO" id="GO:0016616">
    <property type="term" value="F:oxidoreductase activity, acting on the CH-OH group of donors, NAD or NADP as acceptor"/>
    <property type="evidence" value="ECO:0007669"/>
    <property type="project" value="TreeGrafter"/>
</dbReference>
<comment type="caution">
    <text evidence="2">The sequence shown here is derived from an EMBL/GenBank/DDBJ whole genome shotgun (WGS) entry which is preliminary data.</text>
</comment>
<dbReference type="Pfam" id="PF00106">
    <property type="entry name" value="adh_short"/>
    <property type="match status" value="1"/>
</dbReference>